<dbReference type="Proteomes" id="UP000887116">
    <property type="component" value="Unassembled WGS sequence"/>
</dbReference>
<evidence type="ECO:0000256" key="5">
    <source>
        <dbReference type="SAM" id="Phobius"/>
    </source>
</evidence>
<feature type="transmembrane region" description="Helical" evidence="5">
    <location>
        <begin position="32"/>
        <end position="54"/>
    </location>
</feature>
<comment type="subcellular location">
    <subcellularLocation>
        <location evidence="1">Membrane</location>
        <topology evidence="1">Multi-pass membrane protein</topology>
    </subcellularLocation>
</comment>
<keyword evidence="7" id="KW-1185">Reference proteome</keyword>
<proteinExistence type="predicted"/>
<keyword evidence="2 5" id="KW-0812">Transmembrane</keyword>
<dbReference type="PROSITE" id="PS51257">
    <property type="entry name" value="PROKAR_LIPOPROTEIN"/>
    <property type="match status" value="1"/>
</dbReference>
<evidence type="ECO:0000256" key="2">
    <source>
        <dbReference type="ARBA" id="ARBA00022692"/>
    </source>
</evidence>
<reference evidence="6" key="1">
    <citation type="submission" date="2020-07" db="EMBL/GenBank/DDBJ databases">
        <title>Multicomponent nature underlies the extraordinary mechanical properties of spider dragline silk.</title>
        <authorList>
            <person name="Kono N."/>
            <person name="Nakamura H."/>
            <person name="Mori M."/>
            <person name="Yoshida Y."/>
            <person name="Ohtoshi R."/>
            <person name="Malay A.D."/>
            <person name="Moran D.A.P."/>
            <person name="Tomita M."/>
            <person name="Numata K."/>
            <person name="Arakawa K."/>
        </authorList>
    </citation>
    <scope>NUCLEOTIDE SEQUENCE</scope>
</reference>
<evidence type="ECO:0000256" key="4">
    <source>
        <dbReference type="ARBA" id="ARBA00023136"/>
    </source>
</evidence>
<evidence type="ECO:0000313" key="6">
    <source>
        <dbReference type="EMBL" id="GFQ75960.1"/>
    </source>
</evidence>
<dbReference type="PANTHER" id="PTHR21676">
    <property type="entry name" value="PROTEIN STUM"/>
    <property type="match status" value="1"/>
</dbReference>
<dbReference type="GO" id="GO:0016020">
    <property type="term" value="C:membrane"/>
    <property type="evidence" value="ECO:0007669"/>
    <property type="project" value="UniProtKB-SubCell"/>
</dbReference>
<dbReference type="Pfam" id="PF15795">
    <property type="entry name" value="Spec3"/>
    <property type="match status" value="1"/>
</dbReference>
<dbReference type="PANTHER" id="PTHR21676:SF1">
    <property type="entry name" value="PROTEIN STUM HOMOLOG"/>
    <property type="match status" value="1"/>
</dbReference>
<sequence>MRLQCITRGTLISAFTVFCGCTTEYQEKRQSLWYNLLAALLQLLMCPIIVGWIWSILWGITFVNISVSLEEPSTSEMV</sequence>
<dbReference type="InterPro" id="IPR026673">
    <property type="entry name" value="SPEC3/Stum"/>
</dbReference>
<gene>
    <name evidence="6" type="ORF">TNCT_408081</name>
</gene>
<accession>A0A8X6IEX0</accession>
<dbReference type="AlphaFoldDB" id="A0A8X6IEX0"/>
<evidence type="ECO:0000313" key="7">
    <source>
        <dbReference type="Proteomes" id="UP000887116"/>
    </source>
</evidence>
<evidence type="ECO:0000256" key="3">
    <source>
        <dbReference type="ARBA" id="ARBA00022989"/>
    </source>
</evidence>
<name>A0A8X6IEX0_TRICU</name>
<dbReference type="OrthoDB" id="361532at2759"/>
<protein>
    <submittedName>
        <fullName evidence="6">Uncharacterized protein</fullName>
    </submittedName>
</protein>
<evidence type="ECO:0000256" key="1">
    <source>
        <dbReference type="ARBA" id="ARBA00004141"/>
    </source>
</evidence>
<dbReference type="EMBL" id="BMAO01031563">
    <property type="protein sequence ID" value="GFQ75960.1"/>
    <property type="molecule type" value="Genomic_DNA"/>
</dbReference>
<keyword evidence="4 5" id="KW-0472">Membrane</keyword>
<organism evidence="6 7">
    <name type="scientific">Trichonephila clavata</name>
    <name type="common">Joro spider</name>
    <name type="synonym">Nephila clavata</name>
    <dbReference type="NCBI Taxonomy" id="2740835"/>
    <lineage>
        <taxon>Eukaryota</taxon>
        <taxon>Metazoa</taxon>
        <taxon>Ecdysozoa</taxon>
        <taxon>Arthropoda</taxon>
        <taxon>Chelicerata</taxon>
        <taxon>Arachnida</taxon>
        <taxon>Araneae</taxon>
        <taxon>Araneomorphae</taxon>
        <taxon>Entelegynae</taxon>
        <taxon>Araneoidea</taxon>
        <taxon>Nephilidae</taxon>
        <taxon>Trichonephila</taxon>
    </lineage>
</organism>
<keyword evidence="3 5" id="KW-1133">Transmembrane helix</keyword>
<comment type="caution">
    <text evidence="6">The sequence shown here is derived from an EMBL/GenBank/DDBJ whole genome shotgun (WGS) entry which is preliminary data.</text>
</comment>